<feature type="transmembrane region" description="Helical" evidence="7">
    <location>
        <begin position="32"/>
        <end position="51"/>
    </location>
</feature>
<dbReference type="RefSeq" id="WP_207113858.1">
    <property type="nucleotide sequence ID" value="NZ_JAFLWD010000058.1"/>
</dbReference>
<reference evidence="8 9" key="1">
    <citation type="submission" date="2021-03" db="EMBL/GenBank/DDBJ databases">
        <title>Enterococcal diversity collection.</title>
        <authorList>
            <person name="Gilmore M.S."/>
            <person name="Schwartzman J."/>
            <person name="Van Tyne D."/>
            <person name="Martin M."/>
            <person name="Earl A.M."/>
            <person name="Manson A.L."/>
            <person name="Straub T."/>
            <person name="Salamzade R."/>
            <person name="Saavedra J."/>
            <person name="Lebreton F."/>
            <person name="Prichula J."/>
            <person name="Schaufler K."/>
            <person name="Gaca A."/>
            <person name="Sgardioli B."/>
            <person name="Wagenaar J."/>
            <person name="Strong T."/>
        </authorList>
    </citation>
    <scope>NUCLEOTIDE SEQUENCE [LARGE SCALE GENOMIC DNA]</scope>
    <source>
        <strain evidence="8 9">DIV0869a</strain>
    </source>
</reference>
<evidence type="ECO:0000256" key="3">
    <source>
        <dbReference type="ARBA" id="ARBA00022448"/>
    </source>
</evidence>
<feature type="transmembrane region" description="Helical" evidence="7">
    <location>
        <begin position="416"/>
        <end position="438"/>
    </location>
</feature>
<feature type="transmembrane region" description="Helical" evidence="7">
    <location>
        <begin position="57"/>
        <end position="76"/>
    </location>
</feature>
<evidence type="ECO:0000256" key="4">
    <source>
        <dbReference type="ARBA" id="ARBA00022692"/>
    </source>
</evidence>
<evidence type="ECO:0000256" key="5">
    <source>
        <dbReference type="ARBA" id="ARBA00022989"/>
    </source>
</evidence>
<feature type="transmembrane region" description="Helical" evidence="7">
    <location>
        <begin position="138"/>
        <end position="159"/>
    </location>
</feature>
<feature type="transmembrane region" description="Helical" evidence="7">
    <location>
        <begin position="107"/>
        <end position="131"/>
    </location>
</feature>
<keyword evidence="6 7" id="KW-0472">Membrane</keyword>
<dbReference type="Proteomes" id="UP000664632">
    <property type="component" value="Unassembled WGS sequence"/>
</dbReference>
<keyword evidence="5 7" id="KW-1133">Transmembrane helix</keyword>
<dbReference type="Pfam" id="PF00860">
    <property type="entry name" value="Xan_ur_permease"/>
    <property type="match status" value="1"/>
</dbReference>
<comment type="caution">
    <text evidence="8">The sequence shown here is derived from an EMBL/GenBank/DDBJ whole genome shotgun (WGS) entry which is preliminary data.</text>
</comment>
<evidence type="ECO:0000313" key="9">
    <source>
        <dbReference type="Proteomes" id="UP000664632"/>
    </source>
</evidence>
<feature type="transmembrane region" description="Helical" evidence="7">
    <location>
        <begin position="330"/>
        <end position="348"/>
    </location>
</feature>
<feature type="transmembrane region" description="Helical" evidence="7">
    <location>
        <begin position="244"/>
        <end position="264"/>
    </location>
</feature>
<feature type="transmembrane region" description="Helical" evidence="7">
    <location>
        <begin position="171"/>
        <end position="192"/>
    </location>
</feature>
<feature type="transmembrane region" description="Helical" evidence="7">
    <location>
        <begin position="204"/>
        <end position="224"/>
    </location>
</feature>
<name>A0ABS3H317_9ENTE</name>
<dbReference type="PANTHER" id="PTHR42810">
    <property type="entry name" value="PURINE PERMEASE C1399.01C-RELATED"/>
    <property type="match status" value="1"/>
</dbReference>
<protein>
    <submittedName>
        <fullName evidence="8">Purine/pyrimidine permease</fullName>
    </submittedName>
</protein>
<dbReference type="EMBL" id="JAFLWD010000058">
    <property type="protein sequence ID" value="MBO0441918.1"/>
    <property type="molecule type" value="Genomic_DNA"/>
</dbReference>
<accession>A0ABS3H317</accession>
<keyword evidence="4 7" id="KW-0812">Transmembrane</keyword>
<comment type="similarity">
    <text evidence="2">Belongs to the nucleobase:cation symporter-2 (NCS2) (TC 2.A.40) family.</text>
</comment>
<dbReference type="NCBIfam" id="NF037981">
    <property type="entry name" value="NCS2_1"/>
    <property type="match status" value="1"/>
</dbReference>
<proteinExistence type="inferred from homology"/>
<dbReference type="InterPro" id="IPR006043">
    <property type="entry name" value="NCS2"/>
</dbReference>
<evidence type="ECO:0000256" key="2">
    <source>
        <dbReference type="ARBA" id="ARBA00008821"/>
    </source>
</evidence>
<comment type="subcellular location">
    <subcellularLocation>
        <location evidence="1">Membrane</location>
        <topology evidence="1">Multi-pass membrane protein</topology>
    </subcellularLocation>
</comment>
<organism evidence="8 9">
    <name type="scientific">Candidatus Enterococcus ikei</name>
    <dbReference type="NCBI Taxonomy" id="2815326"/>
    <lineage>
        <taxon>Bacteria</taxon>
        <taxon>Bacillati</taxon>
        <taxon>Bacillota</taxon>
        <taxon>Bacilli</taxon>
        <taxon>Lactobacillales</taxon>
        <taxon>Enterococcaceae</taxon>
        <taxon>Enterococcus</taxon>
    </lineage>
</organism>
<evidence type="ECO:0000256" key="6">
    <source>
        <dbReference type="ARBA" id="ARBA00023136"/>
    </source>
</evidence>
<keyword evidence="3" id="KW-0813">Transport</keyword>
<gene>
    <name evidence="8" type="ORF">JZO69_16260</name>
</gene>
<keyword evidence="9" id="KW-1185">Reference proteome</keyword>
<sequence>MAESQVKSSKLTVGPNDDLSMGQSALLGIQHVLAMDVYVVPFIIASIIGLTTKESSALIQSTFIAAGIATIIQSYFCMKLPVAQGPSFIPIGAIAGIYFANNQTGNGWGTVLGASLIGAILVIILGLTGIFNRLIKAFVPPIVGGTIIFIVGLSLMPVALNDNVFSASGDLGQNILLAIIAAASLVLFAMIGSRFPGKGRIFRISSVILALVIGSFAAQFMGILDLSQVSKASLISVPQLPFLDFHFSFDLSSILTMVIIYVVLMAETTGTWFAVSNVCEEPLTDENINRGVVGEGIGCFISSLLGTTPVTGYSTNSGIISITGVASKKVFVAAGAWFIVFGLSGKLSTLISSIPAPVIGGVFVIVCGIISISGIKVIKEVDISEKEMYVIAIPMILTLALTLIPKEFIQTLPPFLQYLFGSSVATASIAAIVLNRLLPNEKAEDQRREQKEINAV</sequence>
<dbReference type="PANTHER" id="PTHR42810:SF2">
    <property type="entry name" value="PURINE PERMEASE C1399.01C-RELATED"/>
    <property type="match status" value="1"/>
</dbReference>
<feature type="transmembrane region" description="Helical" evidence="7">
    <location>
        <begin position="387"/>
        <end position="404"/>
    </location>
</feature>
<evidence type="ECO:0000313" key="8">
    <source>
        <dbReference type="EMBL" id="MBO0441918.1"/>
    </source>
</evidence>
<evidence type="ECO:0000256" key="7">
    <source>
        <dbReference type="SAM" id="Phobius"/>
    </source>
</evidence>
<evidence type="ECO:0000256" key="1">
    <source>
        <dbReference type="ARBA" id="ARBA00004141"/>
    </source>
</evidence>
<feature type="transmembrane region" description="Helical" evidence="7">
    <location>
        <begin position="354"/>
        <end position="375"/>
    </location>
</feature>